<dbReference type="Pfam" id="PF01425">
    <property type="entry name" value="Amidase"/>
    <property type="match status" value="1"/>
</dbReference>
<keyword evidence="4" id="KW-0378">Hydrolase</keyword>
<proteinExistence type="inferred from homology"/>
<dbReference type="AlphaFoldDB" id="A0A5C3L9N4"/>
<feature type="domain" description="Amidase" evidence="7">
    <location>
        <begin position="91"/>
        <end position="558"/>
    </location>
</feature>
<comment type="catalytic activity">
    <reaction evidence="1">
        <text>a monocarboxylic acid amide + H2O = a monocarboxylate + NH4(+)</text>
        <dbReference type="Rhea" id="RHEA:12020"/>
        <dbReference type="ChEBI" id="CHEBI:15377"/>
        <dbReference type="ChEBI" id="CHEBI:28938"/>
        <dbReference type="ChEBI" id="CHEBI:35757"/>
        <dbReference type="ChEBI" id="CHEBI:83628"/>
        <dbReference type="EC" id="3.5.1.4"/>
    </reaction>
</comment>
<organism evidence="8 9">
    <name type="scientific">Coprinopsis marcescibilis</name>
    <name type="common">Agaric fungus</name>
    <name type="synonym">Psathyrella marcescibilis</name>
    <dbReference type="NCBI Taxonomy" id="230819"/>
    <lineage>
        <taxon>Eukaryota</taxon>
        <taxon>Fungi</taxon>
        <taxon>Dikarya</taxon>
        <taxon>Basidiomycota</taxon>
        <taxon>Agaricomycotina</taxon>
        <taxon>Agaricomycetes</taxon>
        <taxon>Agaricomycetidae</taxon>
        <taxon>Agaricales</taxon>
        <taxon>Agaricineae</taxon>
        <taxon>Psathyrellaceae</taxon>
        <taxon>Coprinopsis</taxon>
    </lineage>
</organism>
<dbReference type="Gene3D" id="3.90.1300.10">
    <property type="entry name" value="Amidase signature (AS) domain"/>
    <property type="match status" value="1"/>
</dbReference>
<dbReference type="PROSITE" id="PS00571">
    <property type="entry name" value="AMIDASES"/>
    <property type="match status" value="1"/>
</dbReference>
<feature type="binding site" evidence="6">
    <location>
        <position position="222"/>
    </location>
    <ligand>
        <name>substrate</name>
    </ligand>
</feature>
<dbReference type="OrthoDB" id="6428749at2759"/>
<keyword evidence="9" id="KW-1185">Reference proteome</keyword>
<evidence type="ECO:0000256" key="1">
    <source>
        <dbReference type="ARBA" id="ARBA00001311"/>
    </source>
</evidence>
<reference evidence="8 9" key="1">
    <citation type="journal article" date="2019" name="Nat. Ecol. Evol.">
        <title>Megaphylogeny resolves global patterns of mushroom evolution.</title>
        <authorList>
            <person name="Varga T."/>
            <person name="Krizsan K."/>
            <person name="Foldi C."/>
            <person name="Dima B."/>
            <person name="Sanchez-Garcia M."/>
            <person name="Sanchez-Ramirez S."/>
            <person name="Szollosi G.J."/>
            <person name="Szarkandi J.G."/>
            <person name="Papp V."/>
            <person name="Albert L."/>
            <person name="Andreopoulos W."/>
            <person name="Angelini C."/>
            <person name="Antonin V."/>
            <person name="Barry K.W."/>
            <person name="Bougher N.L."/>
            <person name="Buchanan P."/>
            <person name="Buyck B."/>
            <person name="Bense V."/>
            <person name="Catcheside P."/>
            <person name="Chovatia M."/>
            <person name="Cooper J."/>
            <person name="Damon W."/>
            <person name="Desjardin D."/>
            <person name="Finy P."/>
            <person name="Geml J."/>
            <person name="Haridas S."/>
            <person name="Hughes K."/>
            <person name="Justo A."/>
            <person name="Karasinski D."/>
            <person name="Kautmanova I."/>
            <person name="Kiss B."/>
            <person name="Kocsube S."/>
            <person name="Kotiranta H."/>
            <person name="LaButti K.M."/>
            <person name="Lechner B.E."/>
            <person name="Liimatainen K."/>
            <person name="Lipzen A."/>
            <person name="Lukacs Z."/>
            <person name="Mihaltcheva S."/>
            <person name="Morgado L.N."/>
            <person name="Niskanen T."/>
            <person name="Noordeloos M.E."/>
            <person name="Ohm R.A."/>
            <person name="Ortiz-Santana B."/>
            <person name="Ovrebo C."/>
            <person name="Racz N."/>
            <person name="Riley R."/>
            <person name="Savchenko A."/>
            <person name="Shiryaev A."/>
            <person name="Soop K."/>
            <person name="Spirin V."/>
            <person name="Szebenyi C."/>
            <person name="Tomsovsky M."/>
            <person name="Tulloss R.E."/>
            <person name="Uehling J."/>
            <person name="Grigoriev I.V."/>
            <person name="Vagvolgyi C."/>
            <person name="Papp T."/>
            <person name="Martin F.M."/>
            <person name="Miettinen O."/>
            <person name="Hibbett D.S."/>
            <person name="Nagy L.G."/>
        </authorList>
    </citation>
    <scope>NUCLEOTIDE SEQUENCE [LARGE SCALE GENOMIC DNA]</scope>
    <source>
        <strain evidence="8 9">CBS 121175</strain>
    </source>
</reference>
<name>A0A5C3L9N4_COPMA</name>
<evidence type="ECO:0000256" key="2">
    <source>
        <dbReference type="ARBA" id="ARBA00009199"/>
    </source>
</evidence>
<evidence type="ECO:0000313" key="9">
    <source>
        <dbReference type="Proteomes" id="UP000307440"/>
    </source>
</evidence>
<dbReference type="EC" id="3.5.1.4" evidence="3"/>
<dbReference type="GO" id="GO:0004040">
    <property type="term" value="F:amidase activity"/>
    <property type="evidence" value="ECO:0007669"/>
    <property type="project" value="UniProtKB-EC"/>
</dbReference>
<dbReference type="InterPro" id="IPR020556">
    <property type="entry name" value="Amidase_CS"/>
</dbReference>
<accession>A0A5C3L9N4</accession>
<feature type="active site" description="Acyl-ester intermediate" evidence="5">
    <location>
        <position position="246"/>
    </location>
</feature>
<protein>
    <recommendedName>
        <fullName evidence="3">amidase</fullName>
        <ecNumber evidence="3">3.5.1.4</ecNumber>
    </recommendedName>
</protein>
<evidence type="ECO:0000256" key="3">
    <source>
        <dbReference type="ARBA" id="ARBA00012922"/>
    </source>
</evidence>
<dbReference type="InterPro" id="IPR036928">
    <property type="entry name" value="AS_sf"/>
</dbReference>
<dbReference type="InterPro" id="IPR023631">
    <property type="entry name" value="Amidase_dom"/>
</dbReference>
<gene>
    <name evidence="8" type="ORF">FA15DRAFT_664012</name>
</gene>
<dbReference type="STRING" id="230819.A0A5C3L9N4"/>
<dbReference type="EMBL" id="ML210149">
    <property type="protein sequence ID" value="TFK29470.1"/>
    <property type="molecule type" value="Genomic_DNA"/>
</dbReference>
<feature type="binding site" evidence="6">
    <location>
        <position position="196"/>
    </location>
    <ligand>
        <name>substrate</name>
    </ligand>
</feature>
<feature type="active site" description="Charge relay system" evidence="5">
    <location>
        <position position="222"/>
    </location>
</feature>
<dbReference type="PANTHER" id="PTHR46072">
    <property type="entry name" value="AMIDASE-RELATED-RELATED"/>
    <property type="match status" value="1"/>
</dbReference>
<evidence type="ECO:0000256" key="5">
    <source>
        <dbReference type="PIRSR" id="PIRSR001221-1"/>
    </source>
</evidence>
<evidence type="ECO:0000259" key="7">
    <source>
        <dbReference type="Pfam" id="PF01425"/>
    </source>
</evidence>
<comment type="similarity">
    <text evidence="2">Belongs to the amidase family.</text>
</comment>
<sequence length="580" mass="63969">MAPPNWRDLVKEKRERQQATIPKEWIILPEKLPSPEELNVIGFPESTERCGLLTPREIEITTIVKKGKHIGGTGVEALLKKIREGEWSAVEVTLAYSKRAMVAHQLVNCLTEIFIEEALKRAQALDDHLKRTGQVVGPLHGLPVSLKDQVNLKGIESTMGYASWIGDYPERNAVLADILESLGAVFYVKTNVAQTLMWVETYNHIFGRTVNPHNRSLTSGGSSGGEGALVAMLGSPLGIGSDVGGSIRIPAGFCGVYGLRPSYSRVPYSNCRNSLEGQDSVLSVMGPIAPSISAIKLFMQSIMSKNPWLKDPLVIRKPWNEGEYHLAEHGHGRSLCFAILWDDGIVVPHPPVKRALEDVKSALIAAGHNVVDWKPIKHFEICQTILDIFNAGATEDYATVCSATGEPVIGSMGLEVETEDDTPKEVPGISAYELWQVQKTRRDLRQEYMDWWNSSEDWARTGTGRPVDAIISPLAPYAAPPHGGNTYPLYTAVWNALDYSALVIPVTNVHPVKDARVARQEFLNDLDRMNHEAYHPQVFKDAPVAIQVVGRTLEEEAVIGMGEIVDKALDVQNSSLFPRL</sequence>
<evidence type="ECO:0000313" key="8">
    <source>
        <dbReference type="EMBL" id="TFK29470.1"/>
    </source>
</evidence>
<feature type="binding site" evidence="6">
    <location>
        <begin position="243"/>
        <end position="246"/>
    </location>
    <ligand>
        <name>substrate</name>
    </ligand>
</feature>
<dbReference type="PIRSF" id="PIRSF001221">
    <property type="entry name" value="Amidase_fungi"/>
    <property type="match status" value="1"/>
</dbReference>
<dbReference type="Proteomes" id="UP000307440">
    <property type="component" value="Unassembled WGS sequence"/>
</dbReference>
<dbReference type="SUPFAM" id="SSF75304">
    <property type="entry name" value="Amidase signature (AS) enzymes"/>
    <property type="match status" value="1"/>
</dbReference>
<feature type="active site" description="Charge relay system" evidence="5">
    <location>
        <position position="147"/>
    </location>
</feature>
<evidence type="ECO:0000256" key="4">
    <source>
        <dbReference type="ARBA" id="ARBA00022801"/>
    </source>
</evidence>
<evidence type="ECO:0000256" key="6">
    <source>
        <dbReference type="PIRSR" id="PIRSR001221-2"/>
    </source>
</evidence>